<dbReference type="RefSeq" id="WP_394833532.1">
    <property type="nucleotide sequence ID" value="NZ_CP089929.1"/>
</dbReference>
<evidence type="ECO:0000256" key="4">
    <source>
        <dbReference type="ARBA" id="ARBA00022840"/>
    </source>
</evidence>
<dbReference type="InterPro" id="IPR000719">
    <property type="entry name" value="Prot_kinase_dom"/>
</dbReference>
<sequence length="315" mass="34119">MRSGQRLVLDEHYQLEELLGRGGMGDVWAGHRERDGQPVAIKILHPHLLDLVGRVEREAEVLMRLPEGCAPSLFAYGCSENGEICLVMERLYGEDLARRLSRPHVMPVWDAMAIVTGVAHVLDMAHDMGIVHRDLKPSNVFLCENAHSSFTLRMLDFGIAHLTTSPAGEPLTHEGEFVGSPGYLAPEQVLDMDYEIGPQTDVFGLAVLAYRLFTGHPAFTCRSFAEAAFQAAYSQPARASGVREELPASFDDVLGQALSKTPSERPARAGALAAALATALSTDDAPTLVRPSAPAAFHCARASLPLVWKKTALGS</sequence>
<dbReference type="InterPro" id="IPR008271">
    <property type="entry name" value="Ser/Thr_kinase_AS"/>
</dbReference>
<dbReference type="Proteomes" id="UP001374803">
    <property type="component" value="Chromosome"/>
</dbReference>
<dbReference type="CDD" id="cd14014">
    <property type="entry name" value="STKc_PknB_like"/>
    <property type="match status" value="1"/>
</dbReference>
<keyword evidence="4 5" id="KW-0067">ATP-binding</keyword>
<dbReference type="PROSITE" id="PS00107">
    <property type="entry name" value="PROTEIN_KINASE_ATP"/>
    <property type="match status" value="1"/>
</dbReference>
<dbReference type="EMBL" id="CP089983">
    <property type="protein sequence ID" value="WXB03897.1"/>
    <property type="molecule type" value="Genomic_DNA"/>
</dbReference>
<evidence type="ECO:0000256" key="3">
    <source>
        <dbReference type="ARBA" id="ARBA00022777"/>
    </source>
</evidence>
<feature type="domain" description="Protein kinase" evidence="6">
    <location>
        <begin position="13"/>
        <end position="288"/>
    </location>
</feature>
<evidence type="ECO:0000256" key="1">
    <source>
        <dbReference type="ARBA" id="ARBA00022679"/>
    </source>
</evidence>
<evidence type="ECO:0000313" key="7">
    <source>
        <dbReference type="EMBL" id="WXB03897.1"/>
    </source>
</evidence>
<dbReference type="InterPro" id="IPR017441">
    <property type="entry name" value="Protein_kinase_ATP_BS"/>
</dbReference>
<evidence type="ECO:0000256" key="5">
    <source>
        <dbReference type="PROSITE-ProRule" id="PRU10141"/>
    </source>
</evidence>
<dbReference type="SMART" id="SM00220">
    <property type="entry name" value="S_TKc"/>
    <property type="match status" value="1"/>
</dbReference>
<gene>
    <name evidence="7" type="ORF">LVJ94_44200</name>
</gene>
<dbReference type="InterPro" id="IPR011009">
    <property type="entry name" value="Kinase-like_dom_sf"/>
</dbReference>
<dbReference type="PANTHER" id="PTHR43289">
    <property type="entry name" value="MITOGEN-ACTIVATED PROTEIN KINASE KINASE KINASE 20-RELATED"/>
    <property type="match status" value="1"/>
</dbReference>
<evidence type="ECO:0000256" key="2">
    <source>
        <dbReference type="ARBA" id="ARBA00022741"/>
    </source>
</evidence>
<feature type="binding site" evidence="5">
    <location>
        <position position="42"/>
    </location>
    <ligand>
        <name>ATP</name>
        <dbReference type="ChEBI" id="CHEBI:30616"/>
    </ligand>
</feature>
<dbReference type="PANTHER" id="PTHR43289:SF6">
    <property type="entry name" value="SERINE_THREONINE-PROTEIN KINASE NEKL-3"/>
    <property type="match status" value="1"/>
</dbReference>
<dbReference type="Pfam" id="PF00069">
    <property type="entry name" value="Pkinase"/>
    <property type="match status" value="1"/>
</dbReference>
<dbReference type="PROSITE" id="PS00108">
    <property type="entry name" value="PROTEIN_KINASE_ST"/>
    <property type="match status" value="1"/>
</dbReference>
<name>A0ABZ2L5J2_9BACT</name>
<reference evidence="7" key="1">
    <citation type="submission" date="2021-12" db="EMBL/GenBank/DDBJ databases">
        <title>Discovery of the Pendulisporaceae a myxobacterial family with distinct sporulation behavior and unique specialized metabolism.</title>
        <authorList>
            <person name="Garcia R."/>
            <person name="Popoff A."/>
            <person name="Bader C.D."/>
            <person name="Loehr J."/>
            <person name="Walesch S."/>
            <person name="Walt C."/>
            <person name="Boldt J."/>
            <person name="Bunk B."/>
            <person name="Haeckl F.J.F.P.J."/>
            <person name="Gunesch A.P."/>
            <person name="Birkelbach J."/>
            <person name="Nuebel U."/>
            <person name="Pietschmann T."/>
            <person name="Bach T."/>
            <person name="Mueller R."/>
        </authorList>
    </citation>
    <scope>NUCLEOTIDE SEQUENCE</scope>
    <source>
        <strain evidence="7">MSr11367</strain>
    </source>
</reference>
<keyword evidence="2 5" id="KW-0547">Nucleotide-binding</keyword>
<keyword evidence="7" id="KW-0723">Serine/threonine-protein kinase</keyword>
<keyword evidence="3 7" id="KW-0418">Kinase</keyword>
<dbReference type="SUPFAM" id="SSF56112">
    <property type="entry name" value="Protein kinase-like (PK-like)"/>
    <property type="match status" value="1"/>
</dbReference>
<accession>A0ABZ2L5J2</accession>
<keyword evidence="1" id="KW-0808">Transferase</keyword>
<proteinExistence type="predicted"/>
<dbReference type="Gene3D" id="1.10.510.10">
    <property type="entry name" value="Transferase(Phosphotransferase) domain 1"/>
    <property type="match status" value="1"/>
</dbReference>
<dbReference type="Gene3D" id="3.30.200.20">
    <property type="entry name" value="Phosphorylase Kinase, domain 1"/>
    <property type="match status" value="1"/>
</dbReference>
<dbReference type="GO" id="GO:0004674">
    <property type="term" value="F:protein serine/threonine kinase activity"/>
    <property type="evidence" value="ECO:0007669"/>
    <property type="project" value="UniProtKB-KW"/>
</dbReference>
<dbReference type="PROSITE" id="PS50011">
    <property type="entry name" value="PROTEIN_KINASE_DOM"/>
    <property type="match status" value="1"/>
</dbReference>
<evidence type="ECO:0000259" key="6">
    <source>
        <dbReference type="PROSITE" id="PS50011"/>
    </source>
</evidence>
<evidence type="ECO:0000313" key="8">
    <source>
        <dbReference type="Proteomes" id="UP001374803"/>
    </source>
</evidence>
<protein>
    <submittedName>
        <fullName evidence="7">Serine/threonine protein kinase</fullName>
    </submittedName>
</protein>
<keyword evidence="8" id="KW-1185">Reference proteome</keyword>
<organism evidence="7 8">
    <name type="scientific">Pendulispora rubella</name>
    <dbReference type="NCBI Taxonomy" id="2741070"/>
    <lineage>
        <taxon>Bacteria</taxon>
        <taxon>Pseudomonadati</taxon>
        <taxon>Myxococcota</taxon>
        <taxon>Myxococcia</taxon>
        <taxon>Myxococcales</taxon>
        <taxon>Sorangiineae</taxon>
        <taxon>Pendulisporaceae</taxon>
        <taxon>Pendulispora</taxon>
    </lineage>
</organism>